<sequence>MNAHSLVAESHLRQELSHKGFDLQGTPVMQDNGKLEVQANALEPVADDQGDALYATVPVTLWVSVDNHNKIKQIEGGNASPEAIDGVRNFVKTLIANNQLDGLKNNPQPRATHQVEINEKGQRVIKRRRIQSLF</sequence>
<dbReference type="Proteomes" id="UP001232063">
    <property type="component" value="Unassembled WGS sequence"/>
</dbReference>
<keyword evidence="2" id="KW-1185">Reference proteome</keyword>
<protein>
    <submittedName>
        <fullName evidence="1">Uncharacterized protein</fullName>
    </submittedName>
</protein>
<dbReference type="AlphaFoldDB" id="A0AAE3UBN2"/>
<evidence type="ECO:0000313" key="2">
    <source>
        <dbReference type="Proteomes" id="UP001232063"/>
    </source>
</evidence>
<comment type="caution">
    <text evidence="1">The sequence shown here is derived from an EMBL/GenBank/DDBJ whole genome shotgun (WGS) entry which is preliminary data.</text>
</comment>
<name>A0AAE3UBN2_9BACT</name>
<dbReference type="RefSeq" id="WP_314509555.1">
    <property type="nucleotide sequence ID" value="NZ_JASJOU010000001.1"/>
</dbReference>
<reference evidence="1" key="1">
    <citation type="submission" date="2023-05" db="EMBL/GenBank/DDBJ databases">
        <authorList>
            <person name="Zhang X."/>
        </authorList>
    </citation>
    <scope>NUCLEOTIDE SEQUENCE</scope>
    <source>
        <strain evidence="1">BD1B2-1</strain>
    </source>
</reference>
<organism evidence="1 2">
    <name type="scientific">Xanthocytophaga agilis</name>
    <dbReference type="NCBI Taxonomy" id="3048010"/>
    <lineage>
        <taxon>Bacteria</taxon>
        <taxon>Pseudomonadati</taxon>
        <taxon>Bacteroidota</taxon>
        <taxon>Cytophagia</taxon>
        <taxon>Cytophagales</taxon>
        <taxon>Rhodocytophagaceae</taxon>
        <taxon>Xanthocytophaga</taxon>
    </lineage>
</organism>
<proteinExistence type="predicted"/>
<gene>
    <name evidence="1" type="ORF">QNI22_05180</name>
</gene>
<evidence type="ECO:0000313" key="1">
    <source>
        <dbReference type="EMBL" id="MDJ1500023.1"/>
    </source>
</evidence>
<dbReference type="EMBL" id="JASJOU010000001">
    <property type="protein sequence ID" value="MDJ1500023.1"/>
    <property type="molecule type" value="Genomic_DNA"/>
</dbReference>
<accession>A0AAE3UBN2</accession>